<dbReference type="PANTHER" id="PTHR22602:SF0">
    <property type="entry name" value="TRANSFERASE CAF17, MITOCHONDRIAL-RELATED"/>
    <property type="match status" value="1"/>
</dbReference>
<evidence type="ECO:0000256" key="3">
    <source>
        <dbReference type="ARBA" id="ARBA00022954"/>
    </source>
</evidence>
<evidence type="ECO:0000313" key="7">
    <source>
        <dbReference type="Proteomes" id="UP000296144"/>
    </source>
</evidence>
<protein>
    <recommendedName>
        <fullName evidence="4">tRNA-modifying protein YgfZ</fullName>
    </recommendedName>
</protein>
<evidence type="ECO:0000256" key="1">
    <source>
        <dbReference type="ARBA" id="ARBA00022490"/>
    </source>
</evidence>
<dbReference type="Gene3D" id="3.30.70.1630">
    <property type="match status" value="1"/>
</dbReference>
<organism evidence="6 7">
    <name type="scientific">Candidatus Pantoea edessiphila</name>
    <dbReference type="NCBI Taxonomy" id="2044610"/>
    <lineage>
        <taxon>Bacteria</taxon>
        <taxon>Pseudomonadati</taxon>
        <taxon>Pseudomonadota</taxon>
        <taxon>Gammaproteobacteria</taxon>
        <taxon>Enterobacterales</taxon>
        <taxon>Erwiniaceae</taxon>
        <taxon>Pantoea</taxon>
    </lineage>
</organism>
<dbReference type="Pfam" id="PF21130">
    <property type="entry name" value="YgfZ_barrel"/>
    <property type="match status" value="1"/>
</dbReference>
<dbReference type="GO" id="GO:0008033">
    <property type="term" value="P:tRNA processing"/>
    <property type="evidence" value="ECO:0007669"/>
    <property type="project" value="UniProtKB-UniRule"/>
</dbReference>
<keyword evidence="2 4" id="KW-0819">tRNA processing</keyword>
<dbReference type="InterPro" id="IPR029043">
    <property type="entry name" value="GcvT/YgfZ_C"/>
</dbReference>
<dbReference type="InterPro" id="IPR045179">
    <property type="entry name" value="YgfZ/GcvT"/>
</dbReference>
<dbReference type="GO" id="GO:0005737">
    <property type="term" value="C:cytoplasm"/>
    <property type="evidence" value="ECO:0007669"/>
    <property type="project" value="UniProtKB-SubCell"/>
</dbReference>
<dbReference type="GO" id="GO:0005542">
    <property type="term" value="F:folic acid binding"/>
    <property type="evidence" value="ECO:0007669"/>
    <property type="project" value="UniProtKB-UniRule"/>
</dbReference>
<proteinExistence type="inferred from homology"/>
<keyword evidence="1 4" id="KW-0963">Cytoplasm</keyword>
<dbReference type="SUPFAM" id="SSF101790">
    <property type="entry name" value="Aminomethyltransferase beta-barrel domain"/>
    <property type="match status" value="1"/>
</dbReference>
<evidence type="ECO:0000259" key="5">
    <source>
        <dbReference type="Pfam" id="PF21130"/>
    </source>
</evidence>
<comment type="similarity">
    <text evidence="4">Belongs to the tRNA-modifying YgfZ family.</text>
</comment>
<dbReference type="AlphaFoldDB" id="A0A2P5SVQ1"/>
<dbReference type="InterPro" id="IPR023758">
    <property type="entry name" value="tRNA-modifying_YgfZ"/>
</dbReference>
<evidence type="ECO:0000256" key="2">
    <source>
        <dbReference type="ARBA" id="ARBA00022694"/>
    </source>
</evidence>
<gene>
    <name evidence="6" type="ORF">CRV10_02945</name>
</gene>
<dbReference type="GO" id="GO:0016226">
    <property type="term" value="P:iron-sulfur cluster assembly"/>
    <property type="evidence" value="ECO:0007669"/>
    <property type="project" value="TreeGrafter"/>
</dbReference>
<dbReference type="InterPro" id="IPR048451">
    <property type="entry name" value="YgfZ_barrel"/>
</dbReference>
<dbReference type="NCBIfam" id="TIGR03317">
    <property type="entry name" value="ygfZ_signature"/>
    <property type="match status" value="1"/>
</dbReference>
<dbReference type="Proteomes" id="UP000296144">
    <property type="component" value="Unassembled WGS sequence"/>
</dbReference>
<dbReference type="OrthoDB" id="9796287at2"/>
<feature type="binding site" evidence="4">
    <location>
        <position position="189"/>
    </location>
    <ligand>
        <name>folate</name>
        <dbReference type="ChEBI" id="CHEBI:62501"/>
    </ligand>
</feature>
<dbReference type="Gene3D" id="2.40.30.160">
    <property type="match status" value="1"/>
</dbReference>
<sequence>MLNSTLFVKQSINSYRLPLTIMYLDDWALVLVSGADTTKYLQSQLTLDITKIKKDTHYLAAHCNASGKMWSNLRIFYYGEYLAYIIRKEILEIQLIEIKKYSVFSEINFLSDHEFVLLGLAGLKAKELLGDIFKIIPNNQVSLVQNDETAILWFKDPIERFLIVTTNYICNFLKKTLINKVQFNNSQQWLSLDIEAGIPIIDLKNSGKFIPQDTNLHILNAISFTKGCYIGQEIIARAKYLNKHKYNLYWLTGRTKKLPLVNDPLEIKINQSWRRTGIVLAAVKLDNNLVSVQAVINKDICYNNVIRVLDDNDGFLNIQKTSYQL</sequence>
<dbReference type="HAMAP" id="MF_01175">
    <property type="entry name" value="tRNA_modifying_YgfZ"/>
    <property type="match status" value="1"/>
</dbReference>
<comment type="function">
    <text evidence="4">Folate-binding protein involved in regulating the level of ATP-DnaA and in the modification of some tRNAs. It is probably a key factor in regulatory networks that act via tRNA modification, such as initiation of chromosomal replication.</text>
</comment>
<dbReference type="SUPFAM" id="SSF103025">
    <property type="entry name" value="Folate-binding domain"/>
    <property type="match status" value="1"/>
</dbReference>
<keyword evidence="7" id="KW-1185">Reference proteome</keyword>
<reference evidence="6 7" key="1">
    <citation type="journal article" date="2018" name="Genome Biol. Evol.">
        <title>Cladogenesis and Genomic Streamlining in Extracellular Endosymbionts of Tropical Stink Bugs.</title>
        <authorList>
            <person name="Otero-Bravo A."/>
            <person name="Goffredi S."/>
            <person name="Sabree Z.L."/>
        </authorList>
    </citation>
    <scope>NUCLEOTIDE SEQUENCE [LARGE SCALE GENOMIC DNA]</scope>
    <source>
        <strain evidence="6 7">SoEL</strain>
    </source>
</reference>
<comment type="caution">
    <text evidence="6">The sequence shown here is derived from an EMBL/GenBank/DDBJ whole genome shotgun (WGS) entry which is preliminary data.</text>
</comment>
<evidence type="ECO:0000313" key="6">
    <source>
        <dbReference type="EMBL" id="PPI86409.1"/>
    </source>
</evidence>
<dbReference type="GO" id="GO:0009451">
    <property type="term" value="P:RNA modification"/>
    <property type="evidence" value="ECO:0007669"/>
    <property type="project" value="InterPro"/>
</dbReference>
<accession>A0A2P5SVQ1</accession>
<dbReference type="PANTHER" id="PTHR22602">
    <property type="entry name" value="TRANSFERASE CAF17, MITOCHONDRIAL-RELATED"/>
    <property type="match status" value="1"/>
</dbReference>
<dbReference type="InterPro" id="IPR017703">
    <property type="entry name" value="YgfZ/GCV_T_CS"/>
</dbReference>
<feature type="domain" description="tRNA-modifying protein YgfZ-like beta-barrel" evidence="5">
    <location>
        <begin position="245"/>
        <end position="311"/>
    </location>
</feature>
<keyword evidence="3 4" id="KW-0290">Folate-binding</keyword>
<evidence type="ECO:0000256" key="4">
    <source>
        <dbReference type="HAMAP-Rule" id="MF_01175"/>
    </source>
</evidence>
<name>A0A2P5SVQ1_9GAMM</name>
<comment type="subcellular location">
    <subcellularLocation>
        <location evidence="4">Cytoplasm</location>
    </subcellularLocation>
</comment>
<feature type="binding site" evidence="4">
    <location>
        <position position="27"/>
    </location>
    <ligand>
        <name>folate</name>
        <dbReference type="ChEBI" id="CHEBI:62501"/>
    </ligand>
</feature>
<dbReference type="Gene3D" id="3.30.70.1400">
    <property type="entry name" value="Aminomethyltransferase beta-barrel domains"/>
    <property type="match status" value="1"/>
</dbReference>
<dbReference type="RefSeq" id="WP_136130352.1">
    <property type="nucleotide sequence ID" value="NZ_PDKU01000004.1"/>
</dbReference>
<dbReference type="EMBL" id="PDKU01000004">
    <property type="protein sequence ID" value="PPI86409.1"/>
    <property type="molecule type" value="Genomic_DNA"/>
</dbReference>
<dbReference type="NCBIfam" id="NF007110">
    <property type="entry name" value="PRK09559.1"/>
    <property type="match status" value="1"/>
</dbReference>